<organism evidence="2 3">
    <name type="scientific">Nonomuraea phyllanthi</name>
    <dbReference type="NCBI Taxonomy" id="2219224"/>
    <lineage>
        <taxon>Bacteria</taxon>
        <taxon>Bacillati</taxon>
        <taxon>Actinomycetota</taxon>
        <taxon>Actinomycetes</taxon>
        <taxon>Streptosporangiales</taxon>
        <taxon>Streptosporangiaceae</taxon>
        <taxon>Nonomuraea</taxon>
    </lineage>
</organism>
<dbReference type="GO" id="GO:0016836">
    <property type="term" value="F:hydro-lyase activity"/>
    <property type="evidence" value="ECO:0007669"/>
    <property type="project" value="UniProtKB-ARBA"/>
</dbReference>
<comment type="similarity">
    <text evidence="1">Belongs to the FldB/FldC dehydratase alpha/beta subunit family.</text>
</comment>
<dbReference type="Gene3D" id="1.20.1270.370">
    <property type="match status" value="1"/>
</dbReference>
<accession>A0A5C4VN18</accession>
<protein>
    <submittedName>
        <fullName evidence="2">2-hydroxyacyl-CoA dehydratase</fullName>
    </submittedName>
</protein>
<dbReference type="OrthoDB" id="4578012at2"/>
<keyword evidence="3" id="KW-1185">Reference proteome</keyword>
<dbReference type="InterPro" id="IPR010327">
    <property type="entry name" value="FldB/FldC_alpha/beta"/>
</dbReference>
<dbReference type="Pfam" id="PF06050">
    <property type="entry name" value="HGD-D"/>
    <property type="match status" value="1"/>
</dbReference>
<dbReference type="PANTHER" id="PTHR30548:SF1">
    <property type="entry name" value="DEHYDRATASE SUBUNIT MJ0007-RELATED"/>
    <property type="match status" value="1"/>
</dbReference>
<gene>
    <name evidence="2" type="ORF">FH608_039335</name>
</gene>
<dbReference type="EMBL" id="VDLX02000019">
    <property type="protein sequence ID" value="KAB8189641.1"/>
    <property type="molecule type" value="Genomic_DNA"/>
</dbReference>
<evidence type="ECO:0000313" key="2">
    <source>
        <dbReference type="EMBL" id="KAB8189641.1"/>
    </source>
</evidence>
<dbReference type="AlphaFoldDB" id="A0A5C4VN18"/>
<sequence>MTPAMAALEDAYARPPAGPSIGYVGADVPVELLTAAGLHALRLTGDPGAGSAQGDRYLGRGVDPMARSILSRLLSGAFGDLDRVVVSHDCEASLRLFYALRELRRVEPGSGVPEAYLVDVLHLPHRTTARYVRRRIGEFADRLAAWTGRPLDVAGAVAAHDERRRLLAGVAELRRAVPARLTGRQFLAAAGAALPVAEHVAALRALLAEAGRLPEHRGRRVFLSGSDHDSPHVYEAIEADGHVIVGEDHSFGDPLAERLVGAPDLDAIAEHYHEYGPTAHRATAAERAAHAAMAARRCRAELFVAYARAADDAPAWDFAAQRAALDIPAVLLDRQEYGRADVAALRKEDPCPA</sequence>
<evidence type="ECO:0000256" key="1">
    <source>
        <dbReference type="ARBA" id="ARBA00005806"/>
    </source>
</evidence>
<dbReference type="RefSeq" id="WP_139635503.1">
    <property type="nucleotide sequence ID" value="NZ_CP045572.1"/>
</dbReference>
<dbReference type="Gene3D" id="3.40.50.11890">
    <property type="match status" value="1"/>
</dbReference>
<comment type="caution">
    <text evidence="2">The sequence shown here is derived from an EMBL/GenBank/DDBJ whole genome shotgun (WGS) entry which is preliminary data.</text>
</comment>
<dbReference type="Proteomes" id="UP000312512">
    <property type="component" value="Unassembled WGS sequence"/>
</dbReference>
<reference evidence="2 3" key="1">
    <citation type="submission" date="2019-10" db="EMBL/GenBank/DDBJ databases">
        <title>Nonomuraea sp. nov., isolated from Phyllanthus amarus.</title>
        <authorList>
            <person name="Klykleung N."/>
            <person name="Tanasupawat S."/>
        </authorList>
    </citation>
    <scope>NUCLEOTIDE SEQUENCE [LARGE SCALE GENOMIC DNA]</scope>
    <source>
        <strain evidence="2 3">PA1-10</strain>
    </source>
</reference>
<accession>A0A5P9Z0V1</accession>
<dbReference type="PANTHER" id="PTHR30548">
    <property type="entry name" value="2-HYDROXYGLUTARYL-COA DEHYDRATASE, D-COMPONENT-RELATED"/>
    <property type="match status" value="1"/>
</dbReference>
<proteinExistence type="inferred from homology"/>
<evidence type="ECO:0000313" key="3">
    <source>
        <dbReference type="Proteomes" id="UP000312512"/>
    </source>
</evidence>
<name>A0A5C4VN18_9ACTN</name>
<dbReference type="Gene3D" id="3.40.50.11900">
    <property type="match status" value="1"/>
</dbReference>